<dbReference type="Proteomes" id="UP000199024">
    <property type="component" value="Unassembled WGS sequence"/>
</dbReference>
<reference evidence="1 2" key="1">
    <citation type="submission" date="2016-10" db="EMBL/GenBank/DDBJ databases">
        <authorList>
            <person name="de Groot N.N."/>
        </authorList>
    </citation>
    <scope>NUCLEOTIDE SEQUENCE [LARGE SCALE GENOMIC DNA]</scope>
    <source>
        <strain evidence="1 2">DSM 21001</strain>
    </source>
</reference>
<accession>A0A1I6M6S0</accession>
<name>A0A1I6M6S0_9BACT</name>
<gene>
    <name evidence="1" type="ORF">SAMN05421771_1958</name>
</gene>
<evidence type="ECO:0000313" key="2">
    <source>
        <dbReference type="Proteomes" id="UP000199024"/>
    </source>
</evidence>
<organism evidence="1 2">
    <name type="scientific">Granulicella pectinivorans</name>
    <dbReference type="NCBI Taxonomy" id="474950"/>
    <lineage>
        <taxon>Bacteria</taxon>
        <taxon>Pseudomonadati</taxon>
        <taxon>Acidobacteriota</taxon>
        <taxon>Terriglobia</taxon>
        <taxon>Terriglobales</taxon>
        <taxon>Acidobacteriaceae</taxon>
        <taxon>Granulicella</taxon>
    </lineage>
</organism>
<sequence length="165" mass="18024">MPPEVLLISALPETPQFAEALTGQLGVAVELAPTQRQALTALRRDSFSVVVIEQSLAERDADWAESVWQHSGLAVPIELNFSISARPRLLREIKAALTRRNREMALARSEAAAQIGNELKGSITGLLLQTQLTLQEPSLPPALAPKLRHLVDLASGIRERLRQGL</sequence>
<dbReference type="AlphaFoldDB" id="A0A1I6M6S0"/>
<dbReference type="EMBL" id="FOZL01000001">
    <property type="protein sequence ID" value="SFS11396.1"/>
    <property type="molecule type" value="Genomic_DNA"/>
</dbReference>
<evidence type="ECO:0008006" key="3">
    <source>
        <dbReference type="Google" id="ProtNLM"/>
    </source>
</evidence>
<dbReference type="OrthoDB" id="120499at2"/>
<dbReference type="STRING" id="474950.SAMN05421771_1958"/>
<proteinExistence type="predicted"/>
<protein>
    <recommendedName>
        <fullName evidence="3">Response regulatory domain-containing protein</fullName>
    </recommendedName>
</protein>
<keyword evidence="2" id="KW-1185">Reference proteome</keyword>
<evidence type="ECO:0000313" key="1">
    <source>
        <dbReference type="EMBL" id="SFS11396.1"/>
    </source>
</evidence>
<dbReference type="RefSeq" id="WP_089838832.1">
    <property type="nucleotide sequence ID" value="NZ_FOZL01000001.1"/>
</dbReference>